<dbReference type="OrthoDB" id="3365310at2759"/>
<dbReference type="InterPro" id="IPR029058">
    <property type="entry name" value="AB_hydrolase_fold"/>
</dbReference>
<dbReference type="EMBL" id="KB467843">
    <property type="protein sequence ID" value="PCH34994.1"/>
    <property type="molecule type" value="Genomic_DNA"/>
</dbReference>
<protein>
    <recommendedName>
        <fullName evidence="3">Alpha/beta-hydrolase</fullName>
    </recommendedName>
</protein>
<organism evidence="1 2">
    <name type="scientific">Wolfiporia cocos (strain MD-104)</name>
    <name type="common">Brown rot fungus</name>
    <dbReference type="NCBI Taxonomy" id="742152"/>
    <lineage>
        <taxon>Eukaryota</taxon>
        <taxon>Fungi</taxon>
        <taxon>Dikarya</taxon>
        <taxon>Basidiomycota</taxon>
        <taxon>Agaricomycotina</taxon>
        <taxon>Agaricomycetes</taxon>
        <taxon>Polyporales</taxon>
        <taxon>Phaeolaceae</taxon>
        <taxon>Wolfiporia</taxon>
    </lineage>
</organism>
<gene>
    <name evidence="1" type="ORF">WOLCODRAFT_133680</name>
</gene>
<reference evidence="1 2" key="1">
    <citation type="journal article" date="2012" name="Science">
        <title>The Paleozoic origin of enzymatic lignin decomposition reconstructed from 31 fungal genomes.</title>
        <authorList>
            <person name="Floudas D."/>
            <person name="Binder M."/>
            <person name="Riley R."/>
            <person name="Barry K."/>
            <person name="Blanchette R.A."/>
            <person name="Henrissat B."/>
            <person name="Martinez A.T."/>
            <person name="Otillar R."/>
            <person name="Spatafora J.W."/>
            <person name="Yadav J.S."/>
            <person name="Aerts A."/>
            <person name="Benoit I."/>
            <person name="Boyd A."/>
            <person name="Carlson A."/>
            <person name="Copeland A."/>
            <person name="Coutinho P.M."/>
            <person name="de Vries R.P."/>
            <person name="Ferreira P."/>
            <person name="Findley K."/>
            <person name="Foster B."/>
            <person name="Gaskell J."/>
            <person name="Glotzer D."/>
            <person name="Gorecki P."/>
            <person name="Heitman J."/>
            <person name="Hesse C."/>
            <person name="Hori C."/>
            <person name="Igarashi K."/>
            <person name="Jurgens J.A."/>
            <person name="Kallen N."/>
            <person name="Kersten P."/>
            <person name="Kohler A."/>
            <person name="Kuees U."/>
            <person name="Kumar T.K.A."/>
            <person name="Kuo A."/>
            <person name="LaButti K."/>
            <person name="Larrondo L.F."/>
            <person name="Lindquist E."/>
            <person name="Ling A."/>
            <person name="Lombard V."/>
            <person name="Lucas S."/>
            <person name="Lundell T."/>
            <person name="Martin R."/>
            <person name="McLaughlin D.J."/>
            <person name="Morgenstern I."/>
            <person name="Morin E."/>
            <person name="Murat C."/>
            <person name="Nagy L.G."/>
            <person name="Nolan M."/>
            <person name="Ohm R.A."/>
            <person name="Patyshakuliyeva A."/>
            <person name="Rokas A."/>
            <person name="Ruiz-Duenas F.J."/>
            <person name="Sabat G."/>
            <person name="Salamov A."/>
            <person name="Samejima M."/>
            <person name="Schmutz J."/>
            <person name="Slot J.C."/>
            <person name="St John F."/>
            <person name="Stenlid J."/>
            <person name="Sun H."/>
            <person name="Sun S."/>
            <person name="Syed K."/>
            <person name="Tsang A."/>
            <person name="Wiebenga A."/>
            <person name="Young D."/>
            <person name="Pisabarro A."/>
            <person name="Eastwood D.C."/>
            <person name="Martin F."/>
            <person name="Cullen D."/>
            <person name="Grigoriev I.V."/>
            <person name="Hibbett D.S."/>
        </authorList>
    </citation>
    <scope>NUCLEOTIDE SEQUENCE [LARGE SCALE GENOMIC DNA]</scope>
    <source>
        <strain evidence="1 2">MD-104</strain>
    </source>
</reference>
<evidence type="ECO:0000313" key="2">
    <source>
        <dbReference type="Proteomes" id="UP000218811"/>
    </source>
</evidence>
<dbReference type="OMA" id="VKIEQWL"/>
<proteinExistence type="predicted"/>
<name>A0A2H3JE71_WOLCO</name>
<dbReference type="AlphaFoldDB" id="A0A2H3JE71"/>
<evidence type="ECO:0008006" key="3">
    <source>
        <dbReference type="Google" id="ProtNLM"/>
    </source>
</evidence>
<evidence type="ECO:0000313" key="1">
    <source>
        <dbReference type="EMBL" id="PCH34994.1"/>
    </source>
</evidence>
<accession>A0A2H3JE71</accession>
<dbReference type="SUPFAM" id="SSF53474">
    <property type="entry name" value="alpha/beta-Hydrolases"/>
    <property type="match status" value="1"/>
</dbReference>
<dbReference type="Gene3D" id="3.40.50.1820">
    <property type="entry name" value="alpha/beta hydrolase"/>
    <property type="match status" value="1"/>
</dbReference>
<sequence length="233" mass="25594">MFFANLAKSTRPFVFCLSYLGATTMRHSSTAYVLRSPPPSAPREVPTPLVFVSASKWDPRTRQGMRTLASMFAERGFTCLEVDLAPPESISTSESLMQHFEDELSSHIRLTAIPFAPIILARGTGALIAQTYISSHPASGLLLISPPKSNASVSSSSFTSSDRQLLPTPLREFCFEPKFPCAVMCAQDEAATMQDNRLWKDACVDKLIVLDQKGVDGQEGFSKIEQWLDDIGV</sequence>
<keyword evidence="2" id="KW-1185">Reference proteome</keyword>
<dbReference type="Proteomes" id="UP000218811">
    <property type="component" value="Unassembled WGS sequence"/>
</dbReference>